<sequence>MTAVSTGASTETSPALEVREVRLSDPLVEPLLAGLSVEYRSRYHDVLTDEEHRAEMAHYGAEEFAPPVGSLVLLLEGGDPVAGGAFRRRLEPELGDAARLARPGTRDGDGAPAVPTAELKRIWTHGAHRRRGLARRVLAELETRARDLGYSRLYLTTGPRQPEAAALYRATGYTPLSVAAAGEPAEPSGADPFSPLPFEKWLAAR</sequence>
<dbReference type="SUPFAM" id="SSF55729">
    <property type="entry name" value="Acyl-CoA N-acyltransferases (Nat)"/>
    <property type="match status" value="1"/>
</dbReference>
<keyword evidence="2" id="KW-0012">Acyltransferase</keyword>
<evidence type="ECO:0000259" key="3">
    <source>
        <dbReference type="PROSITE" id="PS51186"/>
    </source>
</evidence>
<dbReference type="Proteomes" id="UP000627369">
    <property type="component" value="Unassembled WGS sequence"/>
</dbReference>
<protein>
    <submittedName>
        <fullName evidence="4">N-acetyltransferase</fullName>
    </submittedName>
</protein>
<dbReference type="Pfam" id="PF00583">
    <property type="entry name" value="Acetyltransf_1"/>
    <property type="match status" value="1"/>
</dbReference>
<dbReference type="PANTHER" id="PTHR43877:SF2">
    <property type="entry name" value="AMINOALKYLPHOSPHONATE N-ACETYLTRANSFERASE-RELATED"/>
    <property type="match status" value="1"/>
</dbReference>
<feature type="domain" description="N-acetyltransferase" evidence="3">
    <location>
        <begin position="16"/>
        <end position="203"/>
    </location>
</feature>
<evidence type="ECO:0000313" key="4">
    <source>
        <dbReference type="EMBL" id="GHH64400.1"/>
    </source>
</evidence>
<keyword evidence="1" id="KW-0808">Transferase</keyword>
<keyword evidence="5" id="KW-1185">Reference proteome</keyword>
<dbReference type="InterPro" id="IPR016181">
    <property type="entry name" value="Acyl_CoA_acyltransferase"/>
</dbReference>
<evidence type="ECO:0000256" key="2">
    <source>
        <dbReference type="ARBA" id="ARBA00023315"/>
    </source>
</evidence>
<dbReference type="InterPro" id="IPR050832">
    <property type="entry name" value="Bact_Acetyltransf"/>
</dbReference>
<dbReference type="AlphaFoldDB" id="A0A919FFW6"/>
<dbReference type="PROSITE" id="PS51186">
    <property type="entry name" value="GNAT"/>
    <property type="match status" value="1"/>
</dbReference>
<comment type="caution">
    <text evidence="4">The sequence shown here is derived from an EMBL/GenBank/DDBJ whole genome shotgun (WGS) entry which is preliminary data.</text>
</comment>
<evidence type="ECO:0000256" key="1">
    <source>
        <dbReference type="ARBA" id="ARBA00022679"/>
    </source>
</evidence>
<dbReference type="RefSeq" id="WP_189667316.1">
    <property type="nucleotide sequence ID" value="NZ_BNAS01000001.1"/>
</dbReference>
<gene>
    <name evidence="4" type="ORF">GCM10017772_00790</name>
</gene>
<dbReference type="EMBL" id="BNAS01000001">
    <property type="protein sequence ID" value="GHH64400.1"/>
    <property type="molecule type" value="Genomic_DNA"/>
</dbReference>
<dbReference type="GO" id="GO:0016747">
    <property type="term" value="F:acyltransferase activity, transferring groups other than amino-acyl groups"/>
    <property type="evidence" value="ECO:0007669"/>
    <property type="project" value="InterPro"/>
</dbReference>
<organism evidence="4 5">
    <name type="scientific">Promicromonospora soli</name>
    <dbReference type="NCBI Taxonomy" id="2035533"/>
    <lineage>
        <taxon>Bacteria</taxon>
        <taxon>Bacillati</taxon>
        <taxon>Actinomycetota</taxon>
        <taxon>Actinomycetes</taxon>
        <taxon>Micrococcales</taxon>
        <taxon>Promicromonosporaceae</taxon>
        <taxon>Promicromonospora</taxon>
    </lineage>
</organism>
<name>A0A919FFW6_9MICO</name>
<dbReference type="PANTHER" id="PTHR43877">
    <property type="entry name" value="AMINOALKYLPHOSPHONATE N-ACETYLTRANSFERASE-RELATED-RELATED"/>
    <property type="match status" value="1"/>
</dbReference>
<accession>A0A919FFW6</accession>
<evidence type="ECO:0000313" key="5">
    <source>
        <dbReference type="Proteomes" id="UP000627369"/>
    </source>
</evidence>
<dbReference type="InterPro" id="IPR000182">
    <property type="entry name" value="GNAT_dom"/>
</dbReference>
<reference evidence="4" key="2">
    <citation type="submission" date="2020-09" db="EMBL/GenBank/DDBJ databases">
        <authorList>
            <person name="Sun Q."/>
            <person name="Zhou Y."/>
        </authorList>
    </citation>
    <scope>NUCLEOTIDE SEQUENCE</scope>
    <source>
        <strain evidence="4">CGMCC 4.7398</strain>
    </source>
</reference>
<dbReference type="CDD" id="cd04301">
    <property type="entry name" value="NAT_SF"/>
    <property type="match status" value="1"/>
</dbReference>
<reference evidence="4" key="1">
    <citation type="journal article" date="2014" name="Int. J. Syst. Evol. Microbiol.">
        <title>Complete genome sequence of Corynebacterium casei LMG S-19264T (=DSM 44701T), isolated from a smear-ripened cheese.</title>
        <authorList>
            <consortium name="US DOE Joint Genome Institute (JGI-PGF)"/>
            <person name="Walter F."/>
            <person name="Albersmeier A."/>
            <person name="Kalinowski J."/>
            <person name="Ruckert C."/>
        </authorList>
    </citation>
    <scope>NUCLEOTIDE SEQUENCE</scope>
    <source>
        <strain evidence="4">CGMCC 4.7398</strain>
    </source>
</reference>
<proteinExistence type="predicted"/>
<dbReference type="Gene3D" id="3.40.630.30">
    <property type="match status" value="1"/>
</dbReference>